<dbReference type="PROSITE" id="PS00122">
    <property type="entry name" value="CARBOXYLESTERASE_B_1"/>
    <property type="match status" value="1"/>
</dbReference>
<evidence type="ECO:0000313" key="9">
    <source>
        <dbReference type="EMBL" id="KAJ8723651.1"/>
    </source>
</evidence>
<dbReference type="PANTHER" id="PTHR11559">
    <property type="entry name" value="CARBOXYLESTERASE"/>
    <property type="match status" value="1"/>
</dbReference>
<keyword evidence="4" id="KW-1015">Disulfide bond</keyword>
<dbReference type="InterPro" id="IPR029058">
    <property type="entry name" value="AB_hydrolase_fold"/>
</dbReference>
<evidence type="ECO:0000256" key="3">
    <source>
        <dbReference type="ARBA" id="ARBA00022801"/>
    </source>
</evidence>
<organism evidence="9 10">
    <name type="scientific">Mythimna separata</name>
    <name type="common">Oriental armyworm</name>
    <name type="synonym">Pseudaletia separata</name>
    <dbReference type="NCBI Taxonomy" id="271217"/>
    <lineage>
        <taxon>Eukaryota</taxon>
        <taxon>Metazoa</taxon>
        <taxon>Ecdysozoa</taxon>
        <taxon>Arthropoda</taxon>
        <taxon>Hexapoda</taxon>
        <taxon>Insecta</taxon>
        <taxon>Pterygota</taxon>
        <taxon>Neoptera</taxon>
        <taxon>Endopterygota</taxon>
        <taxon>Lepidoptera</taxon>
        <taxon>Glossata</taxon>
        <taxon>Ditrysia</taxon>
        <taxon>Noctuoidea</taxon>
        <taxon>Noctuidae</taxon>
        <taxon>Noctuinae</taxon>
        <taxon>Hadenini</taxon>
        <taxon>Mythimna</taxon>
    </lineage>
</organism>
<feature type="domain" description="Carboxylesterase type B" evidence="8">
    <location>
        <begin position="26"/>
        <end position="520"/>
    </location>
</feature>
<evidence type="ECO:0000256" key="6">
    <source>
        <dbReference type="RuleBase" id="RU361235"/>
    </source>
</evidence>
<evidence type="ECO:0000256" key="2">
    <source>
        <dbReference type="ARBA" id="ARBA00022487"/>
    </source>
</evidence>
<evidence type="ECO:0000256" key="5">
    <source>
        <dbReference type="ARBA" id="ARBA00023180"/>
    </source>
</evidence>
<keyword evidence="5" id="KW-0325">Glycoprotein</keyword>
<dbReference type="AlphaFoldDB" id="A0AAD7YR69"/>
<dbReference type="GO" id="GO:0052689">
    <property type="term" value="F:carboxylic ester hydrolase activity"/>
    <property type="evidence" value="ECO:0007669"/>
    <property type="project" value="UniProtKB-KW"/>
</dbReference>
<name>A0AAD7YR69_MYTSE</name>
<dbReference type="SUPFAM" id="SSF53474">
    <property type="entry name" value="alpha/beta-Hydrolases"/>
    <property type="match status" value="1"/>
</dbReference>
<keyword evidence="3 6" id="KW-0378">Hydrolase</keyword>
<keyword evidence="6" id="KW-0732">Signal</keyword>
<accession>A0AAD7YR69</accession>
<feature type="chain" id="PRO_5041769987" description="Carboxylic ester hydrolase" evidence="6">
    <location>
        <begin position="23"/>
        <end position="683"/>
    </location>
</feature>
<feature type="compositionally biased region" description="Basic and acidic residues" evidence="7">
    <location>
        <begin position="616"/>
        <end position="630"/>
    </location>
</feature>
<sequence length="683" mass="76294">MSQSICVLGFLVSVCKFGHVQSLLDTSVPTPAGIIVGSSNDNYTKYLGIPYGLLNESNPFGPAAKYPYFENRFEADKDNVSCPQVGFGNVASGSIQCLTLNIYVPQRSAAQTLPVMVYIHGGAFVSGNAQGSASDPVSLLKNNVIVVAINYRLGIYGFMCLDTAEMPGNQGLKDQTLALRWIQQNIASFGGDVNKITLFGESAGGMSVNLHLFSLNEKLFNQVIIESGPALSYWMMVESNNTIPMVVAEGLGFNTSDINAALNFLATIDAHTLVNKANDLKITSGSDNDQPLTKPCVEKVFEGVEHFITEHPMNVYPPKANNTPIIIGHNIRELALVYANQDEDFFKTYDLKTLFKMGFNVDTDFDDALNAVRHFYFGDGTISKNVSEKLVELGTDLIFGHSTKRMAEKLFDSGAKSVYRYVFSYLGASHGYELDYLFDSQSNPSNVTEDEQLAIDKAVIRSRFTTLWTNFVKSGNPTPEPTELLPFTWVPITKTTQPYLGMGSEFTPSSRPDPERMAFWDLFYKLYGKYQLWAPVESPALCNNGSKRETNVFVNVLFYFYKLKMADAGGSCGAPGAQNPEFNKLFEAFFRQFIESNRGEPQKEKKTPLKRKKEPNKREEALKKKTAEDKARLRKSLQELKEVRLLKKRERASKRFEARKLQMERDVEIIEKVNEKLGQPTGQ</sequence>
<gene>
    <name evidence="9" type="ORF">PYW07_007631</name>
</gene>
<evidence type="ECO:0000313" key="10">
    <source>
        <dbReference type="Proteomes" id="UP001231518"/>
    </source>
</evidence>
<keyword evidence="10" id="KW-1185">Reference proteome</keyword>
<dbReference type="EC" id="3.1.1.-" evidence="6"/>
<dbReference type="InterPro" id="IPR050309">
    <property type="entry name" value="Type-B_Carboxylest/Lipase"/>
</dbReference>
<protein>
    <recommendedName>
        <fullName evidence="6">Carboxylic ester hydrolase</fullName>
        <ecNumber evidence="6">3.1.1.-</ecNumber>
    </recommendedName>
</protein>
<dbReference type="Proteomes" id="UP001231518">
    <property type="component" value="Chromosome 20"/>
</dbReference>
<comment type="similarity">
    <text evidence="1 6">Belongs to the type-B carboxylesterase/lipase family.</text>
</comment>
<comment type="caution">
    <text evidence="9">The sequence shown here is derived from an EMBL/GenBank/DDBJ whole genome shotgun (WGS) entry which is preliminary data.</text>
</comment>
<proteinExistence type="inferred from homology"/>
<dbReference type="EMBL" id="JARGEI010000011">
    <property type="protein sequence ID" value="KAJ8723651.1"/>
    <property type="molecule type" value="Genomic_DNA"/>
</dbReference>
<dbReference type="Pfam" id="PF00135">
    <property type="entry name" value="COesterase"/>
    <property type="match status" value="1"/>
</dbReference>
<evidence type="ECO:0000256" key="4">
    <source>
        <dbReference type="ARBA" id="ARBA00023157"/>
    </source>
</evidence>
<evidence type="ECO:0000256" key="1">
    <source>
        <dbReference type="ARBA" id="ARBA00005964"/>
    </source>
</evidence>
<reference evidence="9" key="1">
    <citation type="submission" date="2023-03" db="EMBL/GenBank/DDBJ databases">
        <title>Chromosome-level genomes of two armyworms, Mythimna separata and Mythimna loreyi, provide insights into the biosynthesis and reception of sex pheromones.</title>
        <authorList>
            <person name="Zhao H."/>
        </authorList>
    </citation>
    <scope>NUCLEOTIDE SEQUENCE</scope>
    <source>
        <strain evidence="9">BeijingLab</strain>
        <tissue evidence="9">Pupa</tissue>
    </source>
</reference>
<dbReference type="Gene3D" id="3.40.50.1820">
    <property type="entry name" value="alpha/beta hydrolase"/>
    <property type="match status" value="1"/>
</dbReference>
<evidence type="ECO:0000256" key="7">
    <source>
        <dbReference type="SAM" id="MobiDB-lite"/>
    </source>
</evidence>
<feature type="compositionally biased region" description="Basic and acidic residues" evidence="7">
    <location>
        <begin position="597"/>
        <end position="607"/>
    </location>
</feature>
<keyword evidence="2" id="KW-0719">Serine esterase</keyword>
<evidence type="ECO:0000259" key="8">
    <source>
        <dbReference type="Pfam" id="PF00135"/>
    </source>
</evidence>
<dbReference type="InterPro" id="IPR019826">
    <property type="entry name" value="Carboxylesterase_B_AS"/>
</dbReference>
<feature type="region of interest" description="Disordered" evidence="7">
    <location>
        <begin position="597"/>
        <end position="630"/>
    </location>
</feature>
<feature type="signal peptide" evidence="6">
    <location>
        <begin position="1"/>
        <end position="22"/>
    </location>
</feature>
<dbReference type="InterPro" id="IPR002018">
    <property type="entry name" value="CarbesteraseB"/>
</dbReference>